<dbReference type="Gene3D" id="2.60.120.10">
    <property type="entry name" value="Jelly Rolls"/>
    <property type="match status" value="1"/>
</dbReference>
<accession>A0A6G0WB07</accession>
<dbReference type="PROSITE" id="PS50042">
    <property type="entry name" value="CNMP_BINDING_3"/>
    <property type="match status" value="1"/>
</dbReference>
<sequence length="603" mass="68847">MQEMELGQKWFEQVKAEKKATRAKHIHFDREDFVRQVKVAIKKPDEQNDAGFVRELKRRRDFAIQVVNDYANFTDDQKLDLLLGLAVDLGSQDMSLLVRSLPTMLQAHLVVQVLSSALGFNPPTDLETYKQVKHGLVPLPEQFFLLVGSVPSGYSFVLQLRSDLFYCLKKFRDKIHEQEMHALSYLDKLMRDLFATQTGVHFKRIDLKPENREVLRVLVKNERVHAMRSWDDLAQRLAGPSRHVFGVFHSAIPLVIVETFLTSFMPTVIDDIIAPCPPDETPVDHPTHGVFYSISNMHVGLRGLNVASHLLFLTINHCSKLYPSIHTWVTLSPIPSFKTWMKQQLSLSLTSNWFTSGQLASIHQVFGIEADAAPKWFFYLLEMPSWIDNAIFAAIAYTVLVKLCTTYLLFERQKTKRIIDPVANFHLQNGAQVESVNFAADMSPSGLAQSFGVMVNYKYSMNIVDTTSISYKRESTVALSPMLLPVVWYTDNAFFRAIRRINNQDIHVLARQYTKGETILRRGQIPDAVYFLCFGSVHVETIPKCILPHGSTFGDIEVVLGEPVRFSVIARELCHVLFVRNKDMQRLLSLAPELKTSYIQCRL</sequence>
<dbReference type="VEuPathDB" id="FungiDB:AeMF1_021461"/>
<dbReference type="Gene3D" id="3.40.630.150">
    <property type="entry name" value="Malonyl-CoA decarboxylase, catalytic domain"/>
    <property type="match status" value="1"/>
</dbReference>
<evidence type="ECO:0000313" key="3">
    <source>
        <dbReference type="Proteomes" id="UP000481153"/>
    </source>
</evidence>
<dbReference type="Proteomes" id="UP000481153">
    <property type="component" value="Unassembled WGS sequence"/>
</dbReference>
<dbReference type="SUPFAM" id="SSF51206">
    <property type="entry name" value="cAMP-binding domain-like"/>
    <property type="match status" value="1"/>
</dbReference>
<dbReference type="InterPro" id="IPR000595">
    <property type="entry name" value="cNMP-bd_dom"/>
</dbReference>
<dbReference type="PANTHER" id="PTHR28641">
    <property type="match status" value="1"/>
</dbReference>
<dbReference type="GO" id="GO:2001294">
    <property type="term" value="P:malonyl-CoA catabolic process"/>
    <property type="evidence" value="ECO:0007669"/>
    <property type="project" value="TreeGrafter"/>
</dbReference>
<feature type="domain" description="Cyclic nucleotide-binding" evidence="1">
    <location>
        <begin position="511"/>
        <end position="603"/>
    </location>
</feature>
<dbReference type="PANTHER" id="PTHR28641:SF1">
    <property type="entry name" value="MALONYL-COA DECARBOXYLASE, MITOCHONDRIAL"/>
    <property type="match status" value="1"/>
</dbReference>
<protein>
    <recommendedName>
        <fullName evidence="1">Cyclic nucleotide-binding domain-containing protein</fullName>
    </recommendedName>
</protein>
<dbReference type="Pfam" id="PF05292">
    <property type="entry name" value="MCD"/>
    <property type="match status" value="1"/>
</dbReference>
<reference evidence="2 3" key="1">
    <citation type="submission" date="2019-07" db="EMBL/GenBank/DDBJ databases">
        <title>Genomics analysis of Aphanomyces spp. identifies a new class of oomycete effector associated with host adaptation.</title>
        <authorList>
            <person name="Gaulin E."/>
        </authorList>
    </citation>
    <scope>NUCLEOTIDE SEQUENCE [LARGE SCALE GENOMIC DNA]</scope>
    <source>
        <strain evidence="2 3">ATCC 201684</strain>
    </source>
</reference>
<dbReference type="InterPro" id="IPR038351">
    <property type="entry name" value="MCD_N_sf"/>
</dbReference>
<evidence type="ECO:0000313" key="2">
    <source>
        <dbReference type="EMBL" id="KAF0724344.1"/>
    </source>
</evidence>
<evidence type="ECO:0000259" key="1">
    <source>
        <dbReference type="PROSITE" id="PS50042"/>
    </source>
</evidence>
<name>A0A6G0WB07_9STRA</name>
<dbReference type="InterPro" id="IPR018490">
    <property type="entry name" value="cNMP-bd_dom_sf"/>
</dbReference>
<dbReference type="Pfam" id="PF00027">
    <property type="entry name" value="cNMP_binding"/>
    <property type="match status" value="1"/>
</dbReference>
<dbReference type="CDD" id="cd00038">
    <property type="entry name" value="CAP_ED"/>
    <property type="match status" value="1"/>
</dbReference>
<dbReference type="GO" id="GO:0006633">
    <property type="term" value="P:fatty acid biosynthetic process"/>
    <property type="evidence" value="ECO:0007669"/>
    <property type="project" value="InterPro"/>
</dbReference>
<dbReference type="GO" id="GO:0005759">
    <property type="term" value="C:mitochondrial matrix"/>
    <property type="evidence" value="ECO:0007669"/>
    <property type="project" value="TreeGrafter"/>
</dbReference>
<dbReference type="InterPro" id="IPR042303">
    <property type="entry name" value="Malonyl_CoA_deC_C_sf"/>
</dbReference>
<organism evidence="2 3">
    <name type="scientific">Aphanomyces euteiches</name>
    <dbReference type="NCBI Taxonomy" id="100861"/>
    <lineage>
        <taxon>Eukaryota</taxon>
        <taxon>Sar</taxon>
        <taxon>Stramenopiles</taxon>
        <taxon>Oomycota</taxon>
        <taxon>Saprolegniomycetes</taxon>
        <taxon>Saprolegniales</taxon>
        <taxon>Verrucalvaceae</taxon>
        <taxon>Aphanomyces</taxon>
    </lineage>
</organism>
<dbReference type="GO" id="GO:0005782">
    <property type="term" value="C:peroxisomal matrix"/>
    <property type="evidence" value="ECO:0007669"/>
    <property type="project" value="TreeGrafter"/>
</dbReference>
<dbReference type="EMBL" id="VJMJ01000273">
    <property type="protein sequence ID" value="KAF0724344.1"/>
    <property type="molecule type" value="Genomic_DNA"/>
</dbReference>
<dbReference type="InterPro" id="IPR007956">
    <property type="entry name" value="Malonyl_CoA_deC_C"/>
</dbReference>
<dbReference type="GO" id="GO:0006085">
    <property type="term" value="P:acetyl-CoA biosynthetic process"/>
    <property type="evidence" value="ECO:0007669"/>
    <property type="project" value="TreeGrafter"/>
</dbReference>
<dbReference type="AlphaFoldDB" id="A0A6G0WB07"/>
<gene>
    <name evidence="2" type="ORF">Ae201684_017005</name>
</gene>
<proteinExistence type="predicted"/>
<dbReference type="Gene3D" id="1.20.140.90">
    <property type="entry name" value="Malonyl-CoA decarboxylase, oligemerization domain"/>
    <property type="match status" value="1"/>
</dbReference>
<dbReference type="GO" id="GO:0050080">
    <property type="term" value="F:malonyl-CoA decarboxylase activity"/>
    <property type="evidence" value="ECO:0007669"/>
    <property type="project" value="InterPro"/>
</dbReference>
<comment type="caution">
    <text evidence="2">The sequence shown here is derived from an EMBL/GenBank/DDBJ whole genome shotgun (WGS) entry which is preliminary data.</text>
</comment>
<keyword evidence="3" id="KW-1185">Reference proteome</keyword>
<dbReference type="InterPro" id="IPR038917">
    <property type="entry name" value="Malonyl_CoA_deC"/>
</dbReference>
<dbReference type="InterPro" id="IPR014710">
    <property type="entry name" value="RmlC-like_jellyroll"/>
</dbReference>